<dbReference type="SMART" id="SM00365">
    <property type="entry name" value="LRR_SD22"/>
    <property type="match status" value="9"/>
</dbReference>
<evidence type="ECO:0000256" key="1">
    <source>
        <dbReference type="ARBA" id="ARBA00004479"/>
    </source>
</evidence>
<gene>
    <name evidence="15" type="ORF">CEUTPL_LOCUS5262</name>
</gene>
<comment type="subcellular location">
    <subcellularLocation>
        <location evidence="1">Membrane</location>
        <topology evidence="1">Single-pass type I membrane protein</topology>
    </subcellularLocation>
</comment>
<reference evidence="15" key="1">
    <citation type="submission" date="2022-01" db="EMBL/GenBank/DDBJ databases">
        <authorList>
            <person name="King R."/>
        </authorList>
    </citation>
    <scope>NUCLEOTIDE SEQUENCE</scope>
</reference>
<feature type="chain" id="PRO_5040267478" description="TIR domain-containing protein" evidence="13">
    <location>
        <begin position="22"/>
        <end position="1045"/>
    </location>
</feature>
<dbReference type="InterPro" id="IPR000157">
    <property type="entry name" value="TIR_dom"/>
</dbReference>
<feature type="transmembrane region" description="Helical" evidence="12">
    <location>
        <begin position="782"/>
        <end position="805"/>
    </location>
</feature>
<dbReference type="PANTHER" id="PTHR24365">
    <property type="entry name" value="TOLL-LIKE RECEPTOR"/>
    <property type="match status" value="1"/>
</dbReference>
<dbReference type="SMART" id="SM00082">
    <property type="entry name" value="LRRCT"/>
    <property type="match status" value="2"/>
</dbReference>
<dbReference type="Pfam" id="PF13855">
    <property type="entry name" value="LRR_8"/>
    <property type="match status" value="1"/>
</dbReference>
<dbReference type="OrthoDB" id="1421090at2759"/>
<evidence type="ECO:0000259" key="14">
    <source>
        <dbReference type="PROSITE" id="PS50104"/>
    </source>
</evidence>
<proteinExistence type="inferred from homology"/>
<dbReference type="InterPro" id="IPR001611">
    <property type="entry name" value="Leu-rich_rpt"/>
</dbReference>
<evidence type="ECO:0000256" key="13">
    <source>
        <dbReference type="SAM" id="SignalP"/>
    </source>
</evidence>
<keyword evidence="8" id="KW-0520">NAD</keyword>
<protein>
    <recommendedName>
        <fullName evidence="14">TIR domain-containing protein</fullName>
    </recommendedName>
</protein>
<dbReference type="InterPro" id="IPR000483">
    <property type="entry name" value="Cys-rich_flank_reg_C"/>
</dbReference>
<dbReference type="SMART" id="SM00369">
    <property type="entry name" value="LRR_TYP"/>
    <property type="match status" value="12"/>
</dbReference>
<evidence type="ECO:0000256" key="10">
    <source>
        <dbReference type="ARBA" id="ARBA00023170"/>
    </source>
</evidence>
<evidence type="ECO:0000256" key="9">
    <source>
        <dbReference type="ARBA" id="ARBA00023136"/>
    </source>
</evidence>
<dbReference type="SUPFAM" id="SSF52058">
    <property type="entry name" value="L domain-like"/>
    <property type="match status" value="3"/>
</dbReference>
<keyword evidence="3" id="KW-0433">Leucine-rich repeat</keyword>
<dbReference type="PROSITE" id="PS50104">
    <property type="entry name" value="TIR"/>
    <property type="match status" value="1"/>
</dbReference>
<dbReference type="PANTHER" id="PTHR24365:SF541">
    <property type="entry name" value="PROTEIN TOLL-RELATED"/>
    <property type="match status" value="1"/>
</dbReference>
<comment type="similarity">
    <text evidence="2">Belongs to the Toll-like receptor family.</text>
</comment>
<keyword evidence="7 12" id="KW-1133">Transmembrane helix</keyword>
<dbReference type="FunFam" id="3.40.50.10140:FF:000026">
    <property type="entry name" value="Toll-like receptor 2"/>
    <property type="match status" value="1"/>
</dbReference>
<dbReference type="Proteomes" id="UP001152799">
    <property type="component" value="Chromosome 2"/>
</dbReference>
<dbReference type="Gene3D" id="3.40.50.10140">
    <property type="entry name" value="Toll/interleukin-1 receptor homology (TIR) domain"/>
    <property type="match status" value="1"/>
</dbReference>
<keyword evidence="6" id="KW-0677">Repeat</keyword>
<dbReference type="GO" id="GO:0038023">
    <property type="term" value="F:signaling receptor activity"/>
    <property type="evidence" value="ECO:0007669"/>
    <property type="project" value="TreeGrafter"/>
</dbReference>
<dbReference type="FunFam" id="3.80.10.10:FF:001164">
    <property type="entry name" value="GH01279p"/>
    <property type="match status" value="2"/>
</dbReference>
<evidence type="ECO:0000256" key="5">
    <source>
        <dbReference type="ARBA" id="ARBA00022729"/>
    </source>
</evidence>
<dbReference type="SUPFAM" id="SSF52200">
    <property type="entry name" value="Toll/Interleukin receptor TIR domain"/>
    <property type="match status" value="1"/>
</dbReference>
<feature type="signal peptide" evidence="13">
    <location>
        <begin position="1"/>
        <end position="21"/>
    </location>
</feature>
<dbReference type="SMART" id="SM00255">
    <property type="entry name" value="TIR"/>
    <property type="match status" value="1"/>
</dbReference>
<dbReference type="Pfam" id="PF12799">
    <property type="entry name" value="LRR_4"/>
    <property type="match status" value="1"/>
</dbReference>
<dbReference type="InterPro" id="IPR032675">
    <property type="entry name" value="LRR_dom_sf"/>
</dbReference>
<dbReference type="GO" id="GO:0007165">
    <property type="term" value="P:signal transduction"/>
    <property type="evidence" value="ECO:0007669"/>
    <property type="project" value="InterPro"/>
</dbReference>
<keyword evidence="16" id="KW-1185">Reference proteome</keyword>
<dbReference type="InterPro" id="IPR026906">
    <property type="entry name" value="LRR_5"/>
</dbReference>
<evidence type="ECO:0000256" key="7">
    <source>
        <dbReference type="ARBA" id="ARBA00022989"/>
    </source>
</evidence>
<dbReference type="PRINTS" id="PR00019">
    <property type="entry name" value="LEURICHRPT"/>
</dbReference>
<organism evidence="15 16">
    <name type="scientific">Ceutorhynchus assimilis</name>
    <name type="common">cabbage seed weevil</name>
    <dbReference type="NCBI Taxonomy" id="467358"/>
    <lineage>
        <taxon>Eukaryota</taxon>
        <taxon>Metazoa</taxon>
        <taxon>Ecdysozoa</taxon>
        <taxon>Arthropoda</taxon>
        <taxon>Hexapoda</taxon>
        <taxon>Insecta</taxon>
        <taxon>Pterygota</taxon>
        <taxon>Neoptera</taxon>
        <taxon>Endopterygota</taxon>
        <taxon>Coleoptera</taxon>
        <taxon>Polyphaga</taxon>
        <taxon>Cucujiformia</taxon>
        <taxon>Curculionidae</taxon>
        <taxon>Ceutorhynchinae</taxon>
        <taxon>Ceutorhynchus</taxon>
    </lineage>
</organism>
<keyword evidence="4 12" id="KW-0812">Transmembrane</keyword>
<dbReference type="EMBL" id="OU892278">
    <property type="protein sequence ID" value="CAG9764628.1"/>
    <property type="molecule type" value="Genomic_DNA"/>
</dbReference>
<keyword evidence="11" id="KW-0325">Glycoprotein</keyword>
<keyword evidence="10" id="KW-0675">Receptor</keyword>
<dbReference type="InterPro" id="IPR003591">
    <property type="entry name" value="Leu-rich_rpt_typical-subtyp"/>
</dbReference>
<dbReference type="SMART" id="SM00364">
    <property type="entry name" value="LRR_BAC"/>
    <property type="match status" value="6"/>
</dbReference>
<dbReference type="InterPro" id="IPR035897">
    <property type="entry name" value="Toll_tir_struct_dom_sf"/>
</dbReference>
<dbReference type="GO" id="GO:0005886">
    <property type="term" value="C:plasma membrane"/>
    <property type="evidence" value="ECO:0007669"/>
    <property type="project" value="TreeGrafter"/>
</dbReference>
<accession>A0A9N9QCG0</accession>
<evidence type="ECO:0000256" key="12">
    <source>
        <dbReference type="SAM" id="Phobius"/>
    </source>
</evidence>
<sequence length="1045" mass="119875">MAHHTFYRLMLAVIMVTGAYSHPKCNEIDRKKCWCFNAESIDIQCPIMEPQISLTVTKINHKISLQCLGNSSPYIDLEIIPEMDVSESKIFQMSYCYFNNSFMDVLDKFNIKELKTLAFESMALKDNDSNISVSKESFERLGSLESLTMTYSTLSFAEDFLANTPNLLSLTLSRNHILELDFSLKNLSKLKLLDLSGNQINNLPDGIFDDLSNLTVLYFYNNNLTELSRNSLSGLNNLRLLEVSQNKLKDIAEDTFADLHNLVNISLRDNNIRGVPGSLFVQNPLLENIRMDYNKDMILSDYIFSNLTMLRSVALNVNKLKEVPENAFKSCVRLQQINLKNNELATLPEYVFKDLKSLKNLDLSYNKLNSLPNGIFSTLHNLEEINLGKNLLKAVNENLFKYMNNLKKLDLSKNRISLIDLKAFSSLQNSLTSIDLSFNVWNNNYSVPPEYGSLSGTLSPLNDLITLKELNLGHNNLTDIPELYALTNLRKMDLSYNEITNLEVPQFALAISYNYFVDLSHNKIEKLGFRYAEDIATSNSGDAIHYNGERSTVLKIHSNPIVCDCSNYDLTRYNDNQMKNLKTLVEIDQNELYCANDKHRKVIDVHPNHIDCPVLNGCPEVCRCSYKPYYTAIIVDCSKSKLTTYPKFNFTLDQTFNQTYLLLGDNLLTRGPTENETNYSNITNLDLSGNLISAMDWVPSQIKELNLNNNLLTNLDSSFIRKLNSTRIERLHLQGNPWNCDCKTWDLQVYLMDNYKKADDIFCMNSNTELTKLTELCKVSPYLTIMLPIILGIFLCFAIAFAVFYRYQTEIKIYLYAKNLCLWFVTEEELDKDKTYDVFISYANQDEAFIAGHLLPELEHGPHPFKVCVHTRDFIPGEFITEQVVNSVKDSKRTLVVLSNHYVNSNWGKLEFRTAHAEALSEGRTRVIVVIYGDLDETKLDNEFESYIKTNTYVKWGDKYFWNKLRYALPHSKNGFYEKNKKHAKMMLKIDDKFNLIKDPPSPSNTSTPPITLDPSLLESKQIIIDVPAKKIVEGESPLLIKKVY</sequence>
<dbReference type="Pfam" id="PF01582">
    <property type="entry name" value="TIR"/>
    <property type="match status" value="1"/>
</dbReference>
<dbReference type="Pfam" id="PF13306">
    <property type="entry name" value="LRR_5"/>
    <property type="match status" value="1"/>
</dbReference>
<dbReference type="AlphaFoldDB" id="A0A9N9QCG0"/>
<dbReference type="PROSITE" id="PS51450">
    <property type="entry name" value="LRR"/>
    <property type="match status" value="5"/>
</dbReference>
<evidence type="ECO:0000313" key="15">
    <source>
        <dbReference type="EMBL" id="CAG9764628.1"/>
    </source>
</evidence>
<keyword evidence="5 13" id="KW-0732">Signal</keyword>
<dbReference type="Gene3D" id="3.80.10.10">
    <property type="entry name" value="Ribonuclease Inhibitor"/>
    <property type="match status" value="4"/>
</dbReference>
<evidence type="ECO:0000313" key="16">
    <source>
        <dbReference type="Proteomes" id="UP001152799"/>
    </source>
</evidence>
<evidence type="ECO:0000256" key="8">
    <source>
        <dbReference type="ARBA" id="ARBA00023027"/>
    </source>
</evidence>
<evidence type="ECO:0000256" key="11">
    <source>
        <dbReference type="ARBA" id="ARBA00023180"/>
    </source>
</evidence>
<name>A0A9N9QCG0_9CUCU</name>
<feature type="domain" description="TIR" evidence="14">
    <location>
        <begin position="834"/>
        <end position="969"/>
    </location>
</feature>
<evidence type="ECO:0000256" key="6">
    <source>
        <dbReference type="ARBA" id="ARBA00022737"/>
    </source>
</evidence>
<evidence type="ECO:0000256" key="3">
    <source>
        <dbReference type="ARBA" id="ARBA00022614"/>
    </source>
</evidence>
<dbReference type="InterPro" id="IPR025875">
    <property type="entry name" value="Leu-rich_rpt_4"/>
</dbReference>
<dbReference type="PRINTS" id="PR01537">
    <property type="entry name" value="INTRLKN1R1F"/>
</dbReference>
<evidence type="ECO:0000256" key="4">
    <source>
        <dbReference type="ARBA" id="ARBA00022692"/>
    </source>
</evidence>
<keyword evidence="9 12" id="KW-0472">Membrane</keyword>
<evidence type="ECO:0000256" key="2">
    <source>
        <dbReference type="ARBA" id="ARBA00009634"/>
    </source>
</evidence>